<keyword evidence="3" id="KW-1185">Reference proteome</keyword>
<sequence length="138" mass="15247">MSTRLLHRLSCAVLLVLLGAGCSSALTNNEPKPSDQDAKLTKDVSVVAARDANVAGVTGDVDCWAPSEHPISDNPDQFRVLCRVHYTQLDDDNQEAQRYRDMICVGGFTAEPAVESCYQWVPYSNTPSFEDEHENSSW</sequence>
<gene>
    <name evidence="2" type="ORF">FHX76_002138</name>
</gene>
<dbReference type="Proteomes" id="UP000541033">
    <property type="component" value="Unassembled WGS sequence"/>
</dbReference>
<accession>A0A7X5R2J3</accession>
<comment type="caution">
    <text evidence="2">The sequence shown here is derived from an EMBL/GenBank/DDBJ whole genome shotgun (WGS) entry which is preliminary data.</text>
</comment>
<feature type="signal peptide" evidence="1">
    <location>
        <begin position="1"/>
        <end position="25"/>
    </location>
</feature>
<name>A0A7X5R2J3_9MICO</name>
<evidence type="ECO:0000313" key="3">
    <source>
        <dbReference type="Proteomes" id="UP000541033"/>
    </source>
</evidence>
<dbReference type="AlphaFoldDB" id="A0A7X5R2J3"/>
<keyword evidence="1" id="KW-0732">Signal</keyword>
<dbReference type="EMBL" id="JAAMOX010000002">
    <property type="protein sequence ID" value="NIH54242.1"/>
    <property type="molecule type" value="Genomic_DNA"/>
</dbReference>
<dbReference type="RefSeq" id="WP_167150643.1">
    <property type="nucleotide sequence ID" value="NZ_JAAMOX010000002.1"/>
</dbReference>
<organism evidence="2 3">
    <name type="scientific">Lysinibacter cavernae</name>
    <dbReference type="NCBI Taxonomy" id="1640652"/>
    <lineage>
        <taxon>Bacteria</taxon>
        <taxon>Bacillati</taxon>
        <taxon>Actinomycetota</taxon>
        <taxon>Actinomycetes</taxon>
        <taxon>Micrococcales</taxon>
        <taxon>Microbacteriaceae</taxon>
        <taxon>Lysinibacter</taxon>
    </lineage>
</organism>
<evidence type="ECO:0000313" key="2">
    <source>
        <dbReference type="EMBL" id="NIH54242.1"/>
    </source>
</evidence>
<feature type="chain" id="PRO_5031054605" evidence="1">
    <location>
        <begin position="26"/>
        <end position="138"/>
    </location>
</feature>
<protein>
    <submittedName>
        <fullName evidence="2">Uncharacterized protein</fullName>
    </submittedName>
</protein>
<dbReference type="PROSITE" id="PS51257">
    <property type="entry name" value="PROKAR_LIPOPROTEIN"/>
    <property type="match status" value="1"/>
</dbReference>
<evidence type="ECO:0000256" key="1">
    <source>
        <dbReference type="SAM" id="SignalP"/>
    </source>
</evidence>
<reference evidence="2 3" key="1">
    <citation type="submission" date="2020-02" db="EMBL/GenBank/DDBJ databases">
        <title>Sequencing the genomes of 1000 actinobacteria strains.</title>
        <authorList>
            <person name="Klenk H.-P."/>
        </authorList>
    </citation>
    <scope>NUCLEOTIDE SEQUENCE [LARGE SCALE GENOMIC DNA]</scope>
    <source>
        <strain evidence="2 3">DSM 27960</strain>
    </source>
</reference>
<proteinExistence type="predicted"/>